<evidence type="ECO:0000313" key="2">
    <source>
        <dbReference type="Proteomes" id="UP001239169"/>
    </source>
</evidence>
<dbReference type="Proteomes" id="UP001239169">
    <property type="component" value="Plasmid unnamed1"/>
</dbReference>
<sequence length="63" mass="7391">MVGNRRRRSFQKDLNDIQLAYLLGKVCNSDNELLKRTFTKVCKLDDKHLAMFEVMLDTLLSED</sequence>
<accession>A0ABY8R968</accession>
<reference evidence="1 2" key="1">
    <citation type="submission" date="2023-04" db="EMBL/GenBank/DDBJ databases">
        <title>Bacteria Genome Submission.</title>
        <authorList>
            <person name="Isaac P."/>
        </authorList>
    </citation>
    <scope>NUCLEOTIDE SEQUENCE [LARGE SCALE GENOMIC DNA]</scope>
    <source>
        <strain evidence="1 2">SampleS7P1</strain>
        <plasmid evidence="1 2">unnamed1</plasmid>
    </source>
</reference>
<organism evidence="1 2">
    <name type="scientific">Paraclostridium bifermentans</name>
    <name type="common">Clostridium bifermentans</name>
    <dbReference type="NCBI Taxonomy" id="1490"/>
    <lineage>
        <taxon>Bacteria</taxon>
        <taxon>Bacillati</taxon>
        <taxon>Bacillota</taxon>
        <taxon>Clostridia</taxon>
        <taxon>Peptostreptococcales</taxon>
        <taxon>Peptostreptococcaceae</taxon>
        <taxon>Paraclostridium</taxon>
    </lineage>
</organism>
<keyword evidence="1" id="KW-0614">Plasmid</keyword>
<evidence type="ECO:0000313" key="1">
    <source>
        <dbReference type="EMBL" id="WGX77421.1"/>
    </source>
</evidence>
<gene>
    <name evidence="1" type="ORF">QJS64_19250</name>
</gene>
<protein>
    <recommendedName>
        <fullName evidence="3">Transposase</fullName>
    </recommendedName>
</protein>
<proteinExistence type="predicted"/>
<dbReference type="EMBL" id="CP124686">
    <property type="protein sequence ID" value="WGX77421.1"/>
    <property type="molecule type" value="Genomic_DNA"/>
</dbReference>
<evidence type="ECO:0008006" key="3">
    <source>
        <dbReference type="Google" id="ProtNLM"/>
    </source>
</evidence>
<keyword evidence="2" id="KW-1185">Reference proteome</keyword>
<geneLocation type="plasmid" evidence="1 2">
    <name>unnamed1</name>
</geneLocation>
<name>A0ABY8R968_PARBF</name>